<dbReference type="Gene3D" id="3.30.70.270">
    <property type="match status" value="1"/>
</dbReference>
<evidence type="ECO:0000313" key="9">
    <source>
        <dbReference type="EMBL" id="SDM96129.1"/>
    </source>
</evidence>
<dbReference type="EMBL" id="CP007511">
    <property type="protein sequence ID" value="AJE14474.1"/>
    <property type="molecule type" value="Genomic_DNA"/>
</dbReference>
<evidence type="ECO:0000313" key="11">
    <source>
        <dbReference type="Proteomes" id="UP000182276"/>
    </source>
</evidence>
<dbReference type="NCBIfam" id="TIGR00254">
    <property type="entry name" value="GGDEF"/>
    <property type="match status" value="1"/>
</dbReference>
<dbReference type="SUPFAM" id="SSF55073">
    <property type="entry name" value="Nucleotide cyclase"/>
    <property type="match status" value="1"/>
</dbReference>
<dbReference type="SMART" id="SM00448">
    <property type="entry name" value="REC"/>
    <property type="match status" value="1"/>
</dbReference>
<dbReference type="Gene3D" id="3.40.50.2300">
    <property type="match status" value="1"/>
</dbReference>
<evidence type="ECO:0000256" key="5">
    <source>
        <dbReference type="SAM" id="Coils"/>
    </source>
</evidence>
<dbReference type="InterPro" id="IPR043128">
    <property type="entry name" value="Rev_trsase/Diguanyl_cyclase"/>
</dbReference>
<evidence type="ECO:0000259" key="6">
    <source>
        <dbReference type="PROSITE" id="PS50110"/>
    </source>
</evidence>
<dbReference type="SMART" id="SM00267">
    <property type="entry name" value="GGDEF"/>
    <property type="match status" value="1"/>
</dbReference>
<keyword evidence="3" id="KW-0804">Transcription</keyword>
<dbReference type="PANTHER" id="PTHR43214">
    <property type="entry name" value="TWO-COMPONENT RESPONSE REGULATOR"/>
    <property type="match status" value="1"/>
</dbReference>
<dbReference type="Pfam" id="PF00072">
    <property type="entry name" value="Response_reg"/>
    <property type="match status" value="1"/>
</dbReference>
<evidence type="ECO:0000256" key="2">
    <source>
        <dbReference type="ARBA" id="ARBA00023125"/>
    </source>
</evidence>
<keyword evidence="2" id="KW-0238">DNA-binding</keyword>
<dbReference type="KEGG" id="pbm:CL52_05275"/>
<dbReference type="AlphaFoldDB" id="A0A8D3XZW3"/>
<gene>
    <name evidence="8" type="ORF">CL52_05275</name>
    <name evidence="9" type="ORF">SAMN05660875_1158</name>
</gene>
<dbReference type="PROSITE" id="PS50110">
    <property type="entry name" value="RESPONSE_REGULATORY"/>
    <property type="match status" value="1"/>
</dbReference>
<evidence type="ECO:0000313" key="10">
    <source>
        <dbReference type="Proteomes" id="UP000031271"/>
    </source>
</evidence>
<proteinExistence type="predicted"/>
<protein>
    <submittedName>
        <fullName evidence="8 9">Diguanylate cyclase</fullName>
    </submittedName>
</protein>
<evidence type="ECO:0000256" key="3">
    <source>
        <dbReference type="ARBA" id="ARBA00023163"/>
    </source>
</evidence>
<reference evidence="8 10" key="3">
    <citation type="journal article" name="Genome Announc.">
        <title>Complete Genome Sequence of Pseudomonas balearica DSM 6083T.</title>
        <authorList>
            <person name="Bennasar-Figueras A."/>
            <person name="Salva-Serra F."/>
            <person name="Jaen-Luchoro D."/>
            <person name="Segui C."/>
            <person name="Aliaga F."/>
            <person name="Busquets A."/>
            <person name="Gomila M."/>
            <person name="Moore E.R."/>
            <person name="Lalucat J."/>
        </authorList>
    </citation>
    <scope>NUCLEOTIDE SEQUENCE [LARGE SCALE GENOMIC DNA]</scope>
    <source>
        <strain evidence="10">DSM 6083</strain>
        <strain evidence="8">DSM6083</strain>
    </source>
</reference>
<keyword evidence="4" id="KW-0597">Phosphoprotein</keyword>
<organism evidence="8 10">
    <name type="scientific">Stutzerimonas balearica DSM 6083</name>
    <dbReference type="NCBI Taxonomy" id="1123016"/>
    <lineage>
        <taxon>Bacteria</taxon>
        <taxon>Pseudomonadati</taxon>
        <taxon>Pseudomonadota</taxon>
        <taxon>Gammaproteobacteria</taxon>
        <taxon>Pseudomonadales</taxon>
        <taxon>Pseudomonadaceae</taxon>
        <taxon>Stutzerimonas</taxon>
    </lineage>
</organism>
<sequence>MPNPQLGILVVDDAKFSSVMIGRVLNKAGYRDVRFASSAQDALRQLAERPTHVLLADWLMPEMDGLQLTARVRQLDGGSGHYTYIILLTGRDGVEVLAQAFDQGVDDFISKAAMHEQLLPRVLAADRLCGSLQQLKQENRQLAADVATLERHNQVDAVTGLGNRRYLEQRLAATLRQMESRNTALCYLHIGLQNGPELRAQHGEATYEELLQAMARHLQQLVRPLDTLVRIDDRHFGVLAQVDNLQNCSPSSFKRLHEGLNFKAFKTQEGFISVKAGVSLVTLDASGLPTNAEQLLQQAGALLPSAYSTGRIVPLRLKQPA</sequence>
<dbReference type="GeneID" id="77259326"/>
<feature type="coiled-coil region" evidence="5">
    <location>
        <begin position="125"/>
        <end position="152"/>
    </location>
</feature>
<evidence type="ECO:0000313" key="8">
    <source>
        <dbReference type="EMBL" id="AJE14474.1"/>
    </source>
</evidence>
<keyword evidence="1" id="KW-0805">Transcription regulation</keyword>
<dbReference type="InterPro" id="IPR011006">
    <property type="entry name" value="CheY-like_superfamily"/>
</dbReference>
<dbReference type="InterPro" id="IPR029787">
    <property type="entry name" value="Nucleotide_cyclase"/>
</dbReference>
<evidence type="ECO:0000256" key="4">
    <source>
        <dbReference type="PROSITE-ProRule" id="PRU00169"/>
    </source>
</evidence>
<keyword evidence="5" id="KW-0175">Coiled coil</keyword>
<dbReference type="RefSeq" id="WP_041107431.1">
    <property type="nucleotide sequence ID" value="NZ_CP007511.1"/>
</dbReference>
<dbReference type="InterPro" id="IPR000160">
    <property type="entry name" value="GGDEF_dom"/>
</dbReference>
<dbReference type="CDD" id="cd17574">
    <property type="entry name" value="REC_OmpR"/>
    <property type="match status" value="1"/>
</dbReference>
<dbReference type="SUPFAM" id="SSF52172">
    <property type="entry name" value="CheY-like"/>
    <property type="match status" value="1"/>
</dbReference>
<keyword evidence="11" id="KW-1185">Reference proteome</keyword>
<dbReference type="InterPro" id="IPR001789">
    <property type="entry name" value="Sig_transdc_resp-reg_receiver"/>
</dbReference>
<dbReference type="GO" id="GO:0003677">
    <property type="term" value="F:DNA binding"/>
    <property type="evidence" value="ECO:0007669"/>
    <property type="project" value="UniProtKB-KW"/>
</dbReference>
<dbReference type="Proteomes" id="UP000031271">
    <property type="component" value="Chromosome"/>
</dbReference>
<feature type="modified residue" description="4-aspartylphosphate" evidence="4">
    <location>
        <position position="57"/>
    </location>
</feature>
<dbReference type="Pfam" id="PF00990">
    <property type="entry name" value="GGDEF"/>
    <property type="match status" value="1"/>
</dbReference>
<accession>A0A8D3XZW3</accession>
<dbReference type="GO" id="GO:0000160">
    <property type="term" value="P:phosphorelay signal transduction system"/>
    <property type="evidence" value="ECO:0007669"/>
    <property type="project" value="InterPro"/>
</dbReference>
<reference evidence="10" key="1">
    <citation type="submission" date="2014-03" db="EMBL/GenBank/DDBJ databases">
        <title>Complete genome of Pseudomonas balearica DSM 6083T, a sewage water isolate from an enrichment with 2-methylnaphthalene.</title>
        <authorList>
            <person name="Salva-Serra F."/>
            <person name="Jaen-Luchoro D."/>
            <person name="Busquets A."/>
            <person name="Pena A."/>
            <person name="Gomila M."/>
            <person name="Bosch R."/>
            <person name="Nogales B."/>
            <person name="Garcia-Valdes E."/>
            <person name="Lalucat J."/>
            <person name="Bennasar A."/>
        </authorList>
    </citation>
    <scope>NUCLEOTIDE SEQUENCE [LARGE SCALE GENOMIC DNA]</scope>
    <source>
        <strain evidence="10">DSM 6083</strain>
    </source>
</reference>
<dbReference type="EMBL" id="FNHO01000015">
    <property type="protein sequence ID" value="SDM96129.1"/>
    <property type="molecule type" value="Genomic_DNA"/>
</dbReference>
<dbReference type="InterPro" id="IPR039420">
    <property type="entry name" value="WalR-like"/>
</dbReference>
<feature type="domain" description="GGDEF" evidence="7">
    <location>
        <begin position="183"/>
        <end position="319"/>
    </location>
</feature>
<dbReference type="Proteomes" id="UP000182276">
    <property type="component" value="Unassembled WGS sequence"/>
</dbReference>
<name>A0A8D3XZW3_9GAMM</name>
<evidence type="ECO:0000259" key="7">
    <source>
        <dbReference type="PROSITE" id="PS50887"/>
    </source>
</evidence>
<dbReference type="PROSITE" id="PS50887">
    <property type="entry name" value="GGDEF"/>
    <property type="match status" value="1"/>
</dbReference>
<evidence type="ECO:0000256" key="1">
    <source>
        <dbReference type="ARBA" id="ARBA00023015"/>
    </source>
</evidence>
<feature type="domain" description="Response regulatory" evidence="6">
    <location>
        <begin position="7"/>
        <end position="126"/>
    </location>
</feature>
<reference evidence="9 11" key="2">
    <citation type="submission" date="2016-10" db="EMBL/GenBank/DDBJ databases">
        <authorList>
            <person name="Varghese N."/>
            <person name="Submissions S."/>
        </authorList>
    </citation>
    <scope>NUCLEOTIDE SEQUENCE [LARGE SCALE GENOMIC DNA]</scope>
    <source>
        <strain evidence="9 11">DSM 6083</strain>
    </source>
</reference>
<dbReference type="PANTHER" id="PTHR43214:SF41">
    <property type="entry name" value="NITRATE_NITRITE RESPONSE REGULATOR PROTEIN NARP"/>
    <property type="match status" value="1"/>
</dbReference>